<accession>A0A0R3TH92</accession>
<dbReference type="Proteomes" id="UP000278807">
    <property type="component" value="Unassembled WGS sequence"/>
</dbReference>
<sequence length="83" mass="9296">MRSHRPLRQSIETINVNYSADQWLVCTVEAANSFFRKSQDNQGQLSCRSMAPSLHWESQGNVGAGVYSELFPTLVHSSLMGHT</sequence>
<keyword evidence="2" id="KW-1185">Reference proteome</keyword>
<dbReference type="AlphaFoldDB" id="A0A0R3TH92"/>
<reference evidence="3" key="1">
    <citation type="submission" date="2017-02" db="UniProtKB">
        <authorList>
            <consortium name="WormBaseParasite"/>
        </authorList>
    </citation>
    <scope>IDENTIFICATION</scope>
</reference>
<name>A0A0R3TH92_RODNA</name>
<reference evidence="1 2" key="2">
    <citation type="submission" date="2018-11" db="EMBL/GenBank/DDBJ databases">
        <authorList>
            <consortium name="Pathogen Informatics"/>
        </authorList>
    </citation>
    <scope>NUCLEOTIDE SEQUENCE [LARGE SCALE GENOMIC DNA]</scope>
</reference>
<proteinExistence type="predicted"/>
<evidence type="ECO:0000313" key="1">
    <source>
        <dbReference type="EMBL" id="VDO02289.1"/>
    </source>
</evidence>
<gene>
    <name evidence="1" type="ORF">HNAJ_LOCUS6429</name>
</gene>
<organism evidence="3">
    <name type="scientific">Rodentolepis nana</name>
    <name type="common">Dwarf tapeworm</name>
    <name type="synonym">Hymenolepis nana</name>
    <dbReference type="NCBI Taxonomy" id="102285"/>
    <lineage>
        <taxon>Eukaryota</taxon>
        <taxon>Metazoa</taxon>
        <taxon>Spiralia</taxon>
        <taxon>Lophotrochozoa</taxon>
        <taxon>Platyhelminthes</taxon>
        <taxon>Cestoda</taxon>
        <taxon>Eucestoda</taxon>
        <taxon>Cyclophyllidea</taxon>
        <taxon>Hymenolepididae</taxon>
        <taxon>Rodentolepis</taxon>
    </lineage>
</organism>
<protein>
    <submittedName>
        <fullName evidence="1 3">Uncharacterized protein</fullName>
    </submittedName>
</protein>
<dbReference type="WBParaSite" id="HNAJ_0000643301-mRNA-1">
    <property type="protein sequence ID" value="HNAJ_0000643301-mRNA-1"/>
    <property type="gene ID" value="HNAJ_0000643301"/>
</dbReference>
<evidence type="ECO:0000313" key="2">
    <source>
        <dbReference type="Proteomes" id="UP000278807"/>
    </source>
</evidence>
<evidence type="ECO:0000313" key="3">
    <source>
        <dbReference type="WBParaSite" id="HNAJ_0000643301-mRNA-1"/>
    </source>
</evidence>
<dbReference type="EMBL" id="UZAE01007000">
    <property type="protein sequence ID" value="VDO02289.1"/>
    <property type="molecule type" value="Genomic_DNA"/>
</dbReference>